<dbReference type="AlphaFoldDB" id="A6USZ0"/>
<evidence type="ECO:0000259" key="1">
    <source>
        <dbReference type="PROSITE" id="PS50943"/>
    </source>
</evidence>
<organism evidence="2 3">
    <name type="scientific">Methanococcus aeolicus (strain ATCC BAA-1280 / DSM 17508 / OCM 812 / Nankai-3)</name>
    <dbReference type="NCBI Taxonomy" id="419665"/>
    <lineage>
        <taxon>Archaea</taxon>
        <taxon>Methanobacteriati</taxon>
        <taxon>Methanobacteriota</taxon>
        <taxon>Methanomada group</taxon>
        <taxon>Methanococci</taxon>
        <taxon>Methanococcales</taxon>
        <taxon>Methanococcaceae</taxon>
        <taxon>Methanococcus</taxon>
    </lineage>
</organism>
<dbReference type="SMART" id="SM00530">
    <property type="entry name" value="HTH_XRE"/>
    <property type="match status" value="1"/>
</dbReference>
<dbReference type="STRING" id="419665.Maeo_0019"/>
<dbReference type="GO" id="GO:0003677">
    <property type="term" value="F:DNA binding"/>
    <property type="evidence" value="ECO:0007669"/>
    <property type="project" value="InterPro"/>
</dbReference>
<reference evidence="2" key="1">
    <citation type="submission" date="2007-06" db="EMBL/GenBank/DDBJ databases">
        <title>Complete sequence of Methanococcus aeolicus Nankai-3.</title>
        <authorList>
            <consortium name="US DOE Joint Genome Institute"/>
            <person name="Copeland A."/>
            <person name="Lucas S."/>
            <person name="Lapidus A."/>
            <person name="Barry K."/>
            <person name="Glavina del Rio T."/>
            <person name="Dalin E."/>
            <person name="Tice H."/>
            <person name="Pitluck S."/>
            <person name="Chain P."/>
            <person name="Malfatti S."/>
            <person name="Shin M."/>
            <person name="Vergez L."/>
            <person name="Schmutz J."/>
            <person name="Larimer F."/>
            <person name="Land M."/>
            <person name="Hauser L."/>
            <person name="Kyrpides N."/>
            <person name="Lykidis A."/>
            <person name="Sieprawska-Lupa M."/>
            <person name="Whitman W.B."/>
            <person name="Richardson P."/>
        </authorList>
    </citation>
    <scope>NUCLEOTIDE SEQUENCE [LARGE SCALE GENOMIC DNA]</scope>
    <source>
        <strain evidence="2">Nankai-3</strain>
    </source>
</reference>
<protein>
    <submittedName>
        <fullName evidence="2">Helix-turn-helix domain protein</fullName>
    </submittedName>
</protein>
<dbReference type="eggNOG" id="arCOG04060">
    <property type="taxonomic scope" value="Archaea"/>
</dbReference>
<proteinExistence type="predicted"/>
<dbReference type="InterPro" id="IPR001387">
    <property type="entry name" value="Cro/C1-type_HTH"/>
</dbReference>
<gene>
    <name evidence="2" type="ordered locus">Maeo_0019</name>
</gene>
<dbReference type="PIRSF" id="PIRSF037724">
    <property type="entry name" value="TF_HTH_MJ1545_prd"/>
    <property type="match status" value="1"/>
</dbReference>
<dbReference type="SUPFAM" id="SSF47413">
    <property type="entry name" value="lambda repressor-like DNA-binding domains"/>
    <property type="match status" value="1"/>
</dbReference>
<evidence type="ECO:0000313" key="3">
    <source>
        <dbReference type="Proteomes" id="UP000001106"/>
    </source>
</evidence>
<dbReference type="KEGG" id="mae:Maeo_0019"/>
<keyword evidence="3" id="KW-1185">Reference proteome</keyword>
<dbReference type="Pfam" id="PF01381">
    <property type="entry name" value="HTH_3"/>
    <property type="match status" value="1"/>
</dbReference>
<dbReference type="InterPro" id="IPR010982">
    <property type="entry name" value="Lambda_DNA-bd_dom_sf"/>
</dbReference>
<dbReference type="EMBL" id="CP000743">
    <property type="protein sequence ID" value="ABR55612.1"/>
    <property type="molecule type" value="Genomic_DNA"/>
</dbReference>
<dbReference type="Proteomes" id="UP000001106">
    <property type="component" value="Chromosome"/>
</dbReference>
<accession>A6USZ0</accession>
<dbReference type="CDD" id="cd00093">
    <property type="entry name" value="HTH_XRE"/>
    <property type="match status" value="1"/>
</dbReference>
<dbReference type="InterPro" id="IPR017271">
    <property type="entry name" value="Tscrpt_reg_HTH_MJ1545_prd"/>
</dbReference>
<sequence length="275" mass="31241">MYFTSGVLLRELPNTLTNHIIVISSYDELIFILNRNFYIIYFCSIIMDKIKLHIIGDVVLSDDIGKSMKKWRDMFGISQIDVSRYLGLSPSVISDYESGRRKNPGVVVIRRYIETLINIDREKGGHTIKALQRVINPPSMNAILQIKEYGAPISIEEFLKIIDGKIVRDNKNNNSIETNIFGHTVVDSVKAILEMDGQDFINLYGWTTERALIFTNVSTGRSPMVAIRVSSIKPRVVVFQGYTKLDTLALKIAEIEGITLITTDLELDELLKRLK</sequence>
<name>A6USZ0_META3</name>
<dbReference type="PROSITE" id="PS50943">
    <property type="entry name" value="HTH_CROC1"/>
    <property type="match status" value="1"/>
</dbReference>
<evidence type="ECO:0000313" key="2">
    <source>
        <dbReference type="EMBL" id="ABR55612.1"/>
    </source>
</evidence>
<dbReference type="HOGENOM" id="CLU_077869_0_0_2"/>
<dbReference type="Gene3D" id="1.10.260.40">
    <property type="entry name" value="lambda repressor-like DNA-binding domains"/>
    <property type="match status" value="1"/>
</dbReference>
<feature type="domain" description="HTH cro/C1-type" evidence="1">
    <location>
        <begin position="68"/>
        <end position="116"/>
    </location>
</feature>